<protein>
    <submittedName>
        <fullName evidence="3">Secreted protein</fullName>
    </submittedName>
</protein>
<accession>A0A7E4V4G8</accession>
<keyword evidence="1" id="KW-0732">Signal</keyword>
<dbReference type="WBParaSite" id="Pan_g16473.t1">
    <property type="protein sequence ID" value="Pan_g16473.t1"/>
    <property type="gene ID" value="Pan_g16473"/>
</dbReference>
<evidence type="ECO:0000313" key="3">
    <source>
        <dbReference type="WBParaSite" id="Pan_g16473.t1"/>
    </source>
</evidence>
<name>A0A7E4V4G8_PANRE</name>
<feature type="signal peptide" evidence="1">
    <location>
        <begin position="1"/>
        <end position="23"/>
    </location>
</feature>
<reference evidence="3" key="2">
    <citation type="submission" date="2020-10" db="UniProtKB">
        <authorList>
            <consortium name="WormBaseParasite"/>
        </authorList>
    </citation>
    <scope>IDENTIFICATION</scope>
</reference>
<sequence>MRLYKRLILVILWIILEISCTDRSERHCKPLPNTRIEVALHITYDACVGVSYNQCQQLISLPTATTFSNPYLGVLKARSVTYIVLVVSDFG</sequence>
<dbReference type="AlphaFoldDB" id="A0A7E4V4G8"/>
<evidence type="ECO:0000313" key="2">
    <source>
        <dbReference type="Proteomes" id="UP000492821"/>
    </source>
</evidence>
<proteinExistence type="predicted"/>
<feature type="chain" id="PRO_5029014285" evidence="1">
    <location>
        <begin position="24"/>
        <end position="91"/>
    </location>
</feature>
<dbReference type="Proteomes" id="UP000492821">
    <property type="component" value="Unassembled WGS sequence"/>
</dbReference>
<evidence type="ECO:0000256" key="1">
    <source>
        <dbReference type="SAM" id="SignalP"/>
    </source>
</evidence>
<organism evidence="2 3">
    <name type="scientific">Panagrellus redivivus</name>
    <name type="common">Microworm</name>
    <dbReference type="NCBI Taxonomy" id="6233"/>
    <lineage>
        <taxon>Eukaryota</taxon>
        <taxon>Metazoa</taxon>
        <taxon>Ecdysozoa</taxon>
        <taxon>Nematoda</taxon>
        <taxon>Chromadorea</taxon>
        <taxon>Rhabditida</taxon>
        <taxon>Tylenchina</taxon>
        <taxon>Panagrolaimomorpha</taxon>
        <taxon>Panagrolaimoidea</taxon>
        <taxon>Panagrolaimidae</taxon>
        <taxon>Panagrellus</taxon>
    </lineage>
</organism>
<reference evidence="2" key="1">
    <citation type="journal article" date="2013" name="Genetics">
        <title>The draft genome and transcriptome of Panagrellus redivivus are shaped by the harsh demands of a free-living lifestyle.</title>
        <authorList>
            <person name="Srinivasan J."/>
            <person name="Dillman A.R."/>
            <person name="Macchietto M.G."/>
            <person name="Heikkinen L."/>
            <person name="Lakso M."/>
            <person name="Fracchia K.M."/>
            <person name="Antoshechkin I."/>
            <person name="Mortazavi A."/>
            <person name="Wong G."/>
            <person name="Sternberg P.W."/>
        </authorList>
    </citation>
    <scope>NUCLEOTIDE SEQUENCE [LARGE SCALE GENOMIC DNA]</scope>
    <source>
        <strain evidence="2">MT8872</strain>
    </source>
</reference>
<keyword evidence="2" id="KW-1185">Reference proteome</keyword>